<evidence type="ECO:0000313" key="9">
    <source>
        <dbReference type="EMBL" id="ABA12803.1"/>
    </source>
</evidence>
<dbReference type="PROSITE" id="PS50850">
    <property type="entry name" value="MFS"/>
    <property type="match status" value="1"/>
</dbReference>
<organism evidence="9">
    <name type="scientific">Lacticaseibacillus paracasei subsp. paracasei</name>
    <dbReference type="NCBI Taxonomy" id="47714"/>
    <lineage>
        <taxon>Bacteria</taxon>
        <taxon>Bacillati</taxon>
        <taxon>Bacillota</taxon>
        <taxon>Bacilli</taxon>
        <taxon>Lactobacillales</taxon>
        <taxon>Lactobacillaceae</taxon>
        <taxon>Lacticaseibacillus</taxon>
    </lineage>
</organism>
<feature type="transmembrane region" description="Helical" evidence="7">
    <location>
        <begin position="141"/>
        <end position="165"/>
    </location>
</feature>
<dbReference type="AlphaFoldDB" id="Q3MN69"/>
<feature type="transmembrane region" description="Helical" evidence="7">
    <location>
        <begin position="51"/>
        <end position="71"/>
    </location>
</feature>
<dbReference type="EMBL" id="AY673957">
    <property type="protein sequence ID" value="ABA12803.1"/>
    <property type="molecule type" value="Genomic_DNA"/>
</dbReference>
<evidence type="ECO:0000256" key="6">
    <source>
        <dbReference type="ARBA" id="ARBA00023136"/>
    </source>
</evidence>
<dbReference type="InterPro" id="IPR020846">
    <property type="entry name" value="MFS_dom"/>
</dbReference>
<feature type="transmembrane region" description="Helical" evidence="7">
    <location>
        <begin position="108"/>
        <end position="129"/>
    </location>
</feature>
<keyword evidence="6 7" id="KW-0472">Membrane</keyword>
<dbReference type="SUPFAM" id="SSF103473">
    <property type="entry name" value="MFS general substrate transporter"/>
    <property type="match status" value="1"/>
</dbReference>
<reference evidence="9" key="1">
    <citation type="journal article" date="2005" name="Plasmid">
        <title>Sequence analysis of the plasmid genome of the probiotic strain Lactobacillus paracasei NFBC338 which includes the plasmids pCD01 and pCD02.</title>
        <authorList>
            <person name="Desmond C."/>
            <person name="Ross R.P."/>
            <person name="Fitzgerald G."/>
            <person name="Stanton C."/>
        </authorList>
    </citation>
    <scope>NUCLEOTIDE SEQUENCE</scope>
    <source>
        <strain evidence="9">NFBC338</strain>
        <plasmid evidence="9">unnamed</plasmid>
    </source>
</reference>
<dbReference type="Gene3D" id="1.20.1720.10">
    <property type="entry name" value="Multidrug resistance protein D"/>
    <property type="match status" value="1"/>
</dbReference>
<protein>
    <submittedName>
        <fullName evidence="9">MDR permease-like</fullName>
    </submittedName>
</protein>
<feature type="transmembrane region" description="Helical" evidence="7">
    <location>
        <begin position="362"/>
        <end position="383"/>
    </location>
</feature>
<keyword evidence="5 7" id="KW-1133">Transmembrane helix</keyword>
<evidence type="ECO:0000256" key="1">
    <source>
        <dbReference type="ARBA" id="ARBA00004651"/>
    </source>
</evidence>
<evidence type="ECO:0000256" key="7">
    <source>
        <dbReference type="SAM" id="Phobius"/>
    </source>
</evidence>
<dbReference type="PANTHER" id="PTHR42718">
    <property type="entry name" value="MAJOR FACILITATOR SUPERFAMILY MULTIDRUG TRANSPORTER MFSC"/>
    <property type="match status" value="1"/>
</dbReference>
<dbReference type="PANTHER" id="PTHR42718:SF46">
    <property type="entry name" value="BLR6921 PROTEIN"/>
    <property type="match status" value="1"/>
</dbReference>
<accession>Q3MN69</accession>
<feature type="transmembrane region" description="Helical" evidence="7">
    <location>
        <begin position="203"/>
        <end position="225"/>
    </location>
</feature>
<feature type="domain" description="Major facilitator superfamily (MFS) profile" evidence="8">
    <location>
        <begin position="17"/>
        <end position="461"/>
    </location>
</feature>
<dbReference type="InterPro" id="IPR036259">
    <property type="entry name" value="MFS_trans_sf"/>
</dbReference>
<evidence type="ECO:0000256" key="5">
    <source>
        <dbReference type="ARBA" id="ARBA00022989"/>
    </source>
</evidence>
<feature type="transmembrane region" description="Helical" evidence="7">
    <location>
        <begin position="83"/>
        <end position="102"/>
    </location>
</feature>
<dbReference type="Pfam" id="PF07690">
    <property type="entry name" value="MFS_1"/>
    <property type="match status" value="1"/>
</dbReference>
<feature type="transmembrane region" description="Helical" evidence="7">
    <location>
        <begin position="171"/>
        <end position="191"/>
    </location>
</feature>
<name>Q3MN69_LACPA</name>
<feature type="transmembrane region" description="Helical" evidence="7">
    <location>
        <begin position="404"/>
        <end position="424"/>
    </location>
</feature>
<feature type="transmembrane region" description="Helical" evidence="7">
    <location>
        <begin position="271"/>
        <end position="292"/>
    </location>
</feature>
<evidence type="ECO:0000256" key="3">
    <source>
        <dbReference type="ARBA" id="ARBA00022475"/>
    </source>
</evidence>
<dbReference type="GO" id="GO:0022857">
    <property type="term" value="F:transmembrane transporter activity"/>
    <property type="evidence" value="ECO:0007669"/>
    <property type="project" value="InterPro"/>
</dbReference>
<sequence length="461" mass="49347">MIVGVCIMTKRTKNHLIILIAGMGMLLSTLDTGIINVALPFLQHQFHSTTSIAALSVVGYTTSLAVLILPFGYLSDQIGKLKVSLTGLIIFGFGSILCGLATNISGLIIFRIIQGIGAAALQATSAALITTLMDHDRVSKALGILGIMIGLGPILGPSIGGFFLALNVWRLIFWINVPFAILGLICNYLLIHQIHENTAKQRFDLSGSIINATMIICLLAGFSLLSKATSFKLAVPLIICGLVLGVCFYTFEFRLNEPLVDFRTLSKAPKIWLYLLQTAVFGFASAIVFLIPPFLFEKVMHIDVGVTGLLVLGAPVGLVIFSRVSGSQNDGSKNQKFSRWGLVVIALAFAGLLLVGVQWPPIVVTSCLFLFGVGGGYFQPANIGNIMQSGSANSQGTIGSLQRMVQNIAIASGTAIGSTLINLTSPNLFLGIQVNWYLALFVVVIIIIADILINFLYSKNI</sequence>
<feature type="transmembrane region" description="Helical" evidence="7">
    <location>
        <begin position="436"/>
        <end position="457"/>
    </location>
</feature>
<dbReference type="Gene3D" id="1.20.1250.20">
    <property type="entry name" value="MFS general substrate transporter like domains"/>
    <property type="match status" value="1"/>
</dbReference>
<evidence type="ECO:0000256" key="2">
    <source>
        <dbReference type="ARBA" id="ARBA00022448"/>
    </source>
</evidence>
<dbReference type="PRINTS" id="PR01036">
    <property type="entry name" value="TCRTETB"/>
</dbReference>
<evidence type="ECO:0000256" key="4">
    <source>
        <dbReference type="ARBA" id="ARBA00022692"/>
    </source>
</evidence>
<keyword evidence="3" id="KW-1003">Cell membrane</keyword>
<geneLocation type="plasmid" evidence="9">
    <name>unnamed</name>
</geneLocation>
<dbReference type="CDD" id="cd17321">
    <property type="entry name" value="MFS_MMR_MDR_like"/>
    <property type="match status" value="1"/>
</dbReference>
<dbReference type="InterPro" id="IPR011701">
    <property type="entry name" value="MFS"/>
</dbReference>
<comment type="subcellular location">
    <subcellularLocation>
        <location evidence="1">Cell membrane</location>
        <topology evidence="1">Multi-pass membrane protein</topology>
    </subcellularLocation>
</comment>
<dbReference type="GO" id="GO:0005886">
    <property type="term" value="C:plasma membrane"/>
    <property type="evidence" value="ECO:0007669"/>
    <property type="project" value="UniProtKB-SubCell"/>
</dbReference>
<feature type="transmembrane region" description="Helical" evidence="7">
    <location>
        <begin position="16"/>
        <end position="39"/>
    </location>
</feature>
<feature type="transmembrane region" description="Helical" evidence="7">
    <location>
        <begin position="337"/>
        <end position="356"/>
    </location>
</feature>
<keyword evidence="4 7" id="KW-0812">Transmembrane</keyword>
<feature type="transmembrane region" description="Helical" evidence="7">
    <location>
        <begin position="304"/>
        <end position="325"/>
    </location>
</feature>
<feature type="transmembrane region" description="Helical" evidence="7">
    <location>
        <begin position="231"/>
        <end position="251"/>
    </location>
</feature>
<keyword evidence="2" id="KW-0813">Transport</keyword>
<proteinExistence type="predicted"/>
<keyword evidence="9" id="KW-0614">Plasmid</keyword>
<evidence type="ECO:0000259" key="8">
    <source>
        <dbReference type="PROSITE" id="PS50850"/>
    </source>
</evidence>